<evidence type="ECO:0000256" key="14">
    <source>
        <dbReference type="ARBA" id="ARBA00023239"/>
    </source>
</evidence>
<dbReference type="NCBIfam" id="TIGR01807">
    <property type="entry name" value="CM_P2"/>
    <property type="match status" value="1"/>
</dbReference>
<dbReference type="PROSITE" id="PS51671">
    <property type="entry name" value="ACT"/>
    <property type="match status" value="1"/>
</dbReference>
<comment type="caution">
    <text evidence="23">The sequence shown here is derived from an EMBL/GenBank/DDBJ whole genome shotgun (WGS) entry which is preliminary data.</text>
</comment>
<dbReference type="Gene3D" id="3.40.190.10">
    <property type="entry name" value="Periplasmic binding protein-like II"/>
    <property type="match status" value="2"/>
</dbReference>
<dbReference type="InterPro" id="IPR018528">
    <property type="entry name" value="Preph_deHydtase_CS"/>
</dbReference>
<evidence type="ECO:0000256" key="16">
    <source>
        <dbReference type="ARBA" id="ARBA00031175"/>
    </source>
</evidence>
<feature type="domain" description="Prephenate dehydratase" evidence="21">
    <location>
        <begin position="93"/>
        <end position="268"/>
    </location>
</feature>
<sequence>MPSVTPLSELRDKIDAIDKQILQLINQRASYAMEVAKTKIAQGEQGSFYRPDRESLVLRRIKDLNQGPLSDDTAAHFFRELMSACLALEKPLDVAYLGPEGTFTQQAAIKHFGSAVKTVPAATINDIFNAVENGNCQFGVVPVENSTEGVISHTLDRFLNSPLKICGEVEIRVHQNLLGLVDSLDQVTEVFSHQQSLAQCRQWLDNHLPNAKRTAVNSNTEAARLASTNKRAVAIAGIVAAEIYQLNVIEKNIEDESNNTTRFIIIGQQISASTGNDKTSLVVSTGNQPGALYRILEPFARFNIGMVHIESRPSRQGLWDYVFFIDIEGHSEDDDVAKALAILNDNVNMLKLLGSYPKAVL</sequence>
<dbReference type="FunFam" id="3.40.190.10:FF:000029">
    <property type="entry name" value="Chorismate mutase/Prephenate dehydratase"/>
    <property type="match status" value="1"/>
</dbReference>
<dbReference type="Proteomes" id="UP000238071">
    <property type="component" value="Unassembled WGS sequence"/>
</dbReference>
<evidence type="ECO:0000313" key="23">
    <source>
        <dbReference type="EMBL" id="PPK71946.1"/>
    </source>
</evidence>
<dbReference type="InterPro" id="IPR001086">
    <property type="entry name" value="Preph_deHydtase"/>
</dbReference>
<keyword evidence="24" id="KW-1185">Reference proteome</keyword>
<dbReference type="Pfam" id="PF01817">
    <property type="entry name" value="CM_2"/>
    <property type="match status" value="1"/>
</dbReference>
<dbReference type="SMART" id="SM00830">
    <property type="entry name" value="CM_2"/>
    <property type="match status" value="1"/>
</dbReference>
<evidence type="ECO:0000256" key="7">
    <source>
        <dbReference type="ARBA" id="ARBA00013147"/>
    </source>
</evidence>
<dbReference type="UniPathway" id="UPA00120">
    <property type="reaction ID" value="UER00203"/>
</dbReference>
<dbReference type="PROSITE" id="PS00857">
    <property type="entry name" value="PREPHENATE_DEHYDR_1"/>
    <property type="match status" value="1"/>
</dbReference>
<keyword evidence="9" id="KW-0963">Cytoplasm</keyword>
<evidence type="ECO:0000256" key="18">
    <source>
        <dbReference type="ARBA" id="ARBA00047848"/>
    </source>
</evidence>
<dbReference type="EMBL" id="PTIY01000005">
    <property type="protein sequence ID" value="PPK71946.1"/>
    <property type="molecule type" value="Genomic_DNA"/>
</dbReference>
<dbReference type="GO" id="GO:0009094">
    <property type="term" value="P:L-phenylalanine biosynthetic process"/>
    <property type="evidence" value="ECO:0007669"/>
    <property type="project" value="UniProtKB-UniPathway"/>
</dbReference>
<feature type="domain" description="ACT" evidence="22">
    <location>
        <begin position="280"/>
        <end position="357"/>
    </location>
</feature>
<evidence type="ECO:0000256" key="1">
    <source>
        <dbReference type="ARBA" id="ARBA00000824"/>
    </source>
</evidence>
<evidence type="ECO:0000256" key="11">
    <source>
        <dbReference type="ARBA" id="ARBA00023141"/>
    </source>
</evidence>
<dbReference type="PROSITE" id="PS51171">
    <property type="entry name" value="PREPHENATE_DEHYDR_3"/>
    <property type="match status" value="1"/>
</dbReference>
<dbReference type="InterPro" id="IPR008242">
    <property type="entry name" value="Chor_mutase/pphenate_deHydtase"/>
</dbReference>
<evidence type="ECO:0000256" key="12">
    <source>
        <dbReference type="ARBA" id="ARBA00023222"/>
    </source>
</evidence>
<evidence type="ECO:0000256" key="13">
    <source>
        <dbReference type="ARBA" id="ARBA00023235"/>
    </source>
</evidence>
<dbReference type="FunFam" id="3.30.70.260:FF:000012">
    <property type="entry name" value="Prephenate dehydratase"/>
    <property type="match status" value="1"/>
</dbReference>
<evidence type="ECO:0000256" key="5">
    <source>
        <dbReference type="ARBA" id="ARBA00004817"/>
    </source>
</evidence>
<reference evidence="23 24" key="1">
    <citation type="submission" date="2018-02" db="EMBL/GenBank/DDBJ databases">
        <title>Subsurface microbial communities from deep shales in Ohio and West Virginia, USA.</title>
        <authorList>
            <person name="Wrighton K."/>
        </authorList>
    </citation>
    <scope>NUCLEOTIDE SEQUENCE [LARGE SCALE GENOMIC DNA]</scope>
    <source>
        <strain evidence="23 24">OWC-G53F</strain>
    </source>
</reference>
<dbReference type="Pfam" id="PF01842">
    <property type="entry name" value="ACT"/>
    <property type="match status" value="1"/>
</dbReference>
<dbReference type="GO" id="GO:0005737">
    <property type="term" value="C:cytoplasm"/>
    <property type="evidence" value="ECO:0007669"/>
    <property type="project" value="UniProtKB-SubCell"/>
</dbReference>
<dbReference type="FunFam" id="3.40.190.10:FF:000034">
    <property type="entry name" value="Chorismate mutase/prephenate dehydratase"/>
    <property type="match status" value="1"/>
</dbReference>
<evidence type="ECO:0000256" key="15">
    <source>
        <dbReference type="ARBA" id="ARBA00023268"/>
    </source>
</evidence>
<dbReference type="SUPFAM" id="SSF48600">
    <property type="entry name" value="Chorismate mutase II"/>
    <property type="match status" value="1"/>
</dbReference>
<dbReference type="PROSITE" id="PS51168">
    <property type="entry name" value="CHORISMATE_MUT_2"/>
    <property type="match status" value="1"/>
</dbReference>
<comment type="pathway">
    <text evidence="5">Metabolic intermediate biosynthesis; prephenate biosynthesis; prephenate from chorismate: step 1/1.</text>
</comment>
<dbReference type="InterPro" id="IPR010957">
    <property type="entry name" value="G/b/e-P-prot_chorismate_mutase"/>
</dbReference>
<evidence type="ECO:0000256" key="10">
    <source>
        <dbReference type="ARBA" id="ARBA00022605"/>
    </source>
</evidence>
<evidence type="ECO:0000259" key="22">
    <source>
        <dbReference type="PROSITE" id="PS51671"/>
    </source>
</evidence>
<dbReference type="UniPathway" id="UPA00121">
    <property type="reaction ID" value="UER00345"/>
</dbReference>
<keyword evidence="13" id="KW-0413">Isomerase</keyword>
<dbReference type="SUPFAM" id="SSF55021">
    <property type="entry name" value="ACT-like"/>
    <property type="match status" value="1"/>
</dbReference>
<dbReference type="PANTHER" id="PTHR21022:SF19">
    <property type="entry name" value="PREPHENATE DEHYDRATASE-RELATED"/>
    <property type="match status" value="1"/>
</dbReference>
<dbReference type="GO" id="GO:0046417">
    <property type="term" value="P:chorismate metabolic process"/>
    <property type="evidence" value="ECO:0007669"/>
    <property type="project" value="InterPro"/>
</dbReference>
<comment type="catalytic activity">
    <reaction evidence="1">
        <text>chorismate = prephenate</text>
        <dbReference type="Rhea" id="RHEA:13897"/>
        <dbReference type="ChEBI" id="CHEBI:29748"/>
        <dbReference type="ChEBI" id="CHEBI:29934"/>
        <dbReference type="EC" id="5.4.99.5"/>
    </reaction>
</comment>
<dbReference type="PIRSF" id="PIRSF001500">
    <property type="entry name" value="Chor_mut_pdt_Ppr"/>
    <property type="match status" value="1"/>
</dbReference>
<comment type="catalytic activity">
    <reaction evidence="18">
        <text>prephenate + H(+) = 3-phenylpyruvate + CO2 + H2O</text>
        <dbReference type="Rhea" id="RHEA:21648"/>
        <dbReference type="ChEBI" id="CHEBI:15377"/>
        <dbReference type="ChEBI" id="CHEBI:15378"/>
        <dbReference type="ChEBI" id="CHEBI:16526"/>
        <dbReference type="ChEBI" id="CHEBI:18005"/>
        <dbReference type="ChEBI" id="CHEBI:29934"/>
        <dbReference type="EC" id="4.2.1.51"/>
    </reaction>
</comment>
<name>A0A2S6H3G6_9GAMM</name>
<comment type="subcellular location">
    <subcellularLocation>
        <location evidence="3">Cytoplasm</location>
    </subcellularLocation>
</comment>
<keyword evidence="10" id="KW-0028">Amino-acid biosynthesis</keyword>
<dbReference type="AlphaFoldDB" id="A0A2S6H3G6"/>
<dbReference type="InterPro" id="IPR002701">
    <property type="entry name" value="CM_II_prokaryot"/>
</dbReference>
<dbReference type="Gene3D" id="3.30.70.260">
    <property type="match status" value="1"/>
</dbReference>
<proteinExistence type="predicted"/>
<keyword evidence="15" id="KW-0511">Multifunctional enzyme</keyword>
<comment type="function">
    <text evidence="2">Catalyzes the Claisen rearrangement of chorismate to prephenate and the decarboxylation/dehydration of prephenate to phenylpyruvate.</text>
</comment>
<dbReference type="GO" id="GO:0004106">
    <property type="term" value="F:chorismate mutase activity"/>
    <property type="evidence" value="ECO:0007669"/>
    <property type="project" value="UniProtKB-EC"/>
</dbReference>
<dbReference type="Gene3D" id="1.20.59.10">
    <property type="entry name" value="Chorismate mutase"/>
    <property type="match status" value="1"/>
</dbReference>
<evidence type="ECO:0000256" key="8">
    <source>
        <dbReference type="ARBA" id="ARBA00014401"/>
    </source>
</evidence>
<evidence type="ECO:0000256" key="19">
    <source>
        <dbReference type="PIRSR" id="PIRSR001500-2"/>
    </source>
</evidence>
<feature type="site" description="Essential for prephenate dehydratase activity" evidence="19">
    <location>
        <position position="261"/>
    </location>
</feature>
<evidence type="ECO:0000256" key="3">
    <source>
        <dbReference type="ARBA" id="ARBA00004496"/>
    </source>
</evidence>
<evidence type="ECO:0000256" key="9">
    <source>
        <dbReference type="ARBA" id="ARBA00022490"/>
    </source>
</evidence>
<dbReference type="InterPro" id="IPR036979">
    <property type="entry name" value="CM_dom_sf"/>
</dbReference>
<evidence type="ECO:0000259" key="21">
    <source>
        <dbReference type="PROSITE" id="PS51171"/>
    </source>
</evidence>
<accession>A0A2S6H3G6</accession>
<keyword evidence="14" id="KW-0456">Lyase</keyword>
<dbReference type="EC" id="5.4.99.5" evidence="6"/>
<dbReference type="GO" id="GO:0004664">
    <property type="term" value="F:prephenate dehydratase activity"/>
    <property type="evidence" value="ECO:0007669"/>
    <property type="project" value="UniProtKB-EC"/>
</dbReference>
<organism evidence="23 24">
    <name type="scientific">Methylobacter tundripaludum</name>
    <dbReference type="NCBI Taxonomy" id="173365"/>
    <lineage>
        <taxon>Bacteria</taxon>
        <taxon>Pseudomonadati</taxon>
        <taxon>Pseudomonadota</taxon>
        <taxon>Gammaproteobacteria</taxon>
        <taxon>Methylococcales</taxon>
        <taxon>Methylococcaceae</taxon>
        <taxon>Methylobacter</taxon>
    </lineage>
</organism>
<evidence type="ECO:0000256" key="6">
    <source>
        <dbReference type="ARBA" id="ARBA00012404"/>
    </source>
</evidence>
<dbReference type="InterPro" id="IPR036263">
    <property type="entry name" value="Chorismate_II_sf"/>
</dbReference>
<evidence type="ECO:0000256" key="17">
    <source>
        <dbReference type="ARBA" id="ARBA00031520"/>
    </source>
</evidence>
<dbReference type="OrthoDB" id="9802281at2"/>
<evidence type="ECO:0000256" key="2">
    <source>
        <dbReference type="ARBA" id="ARBA00002364"/>
    </source>
</evidence>
<dbReference type="PANTHER" id="PTHR21022">
    <property type="entry name" value="PREPHENATE DEHYDRATASE P PROTEIN"/>
    <property type="match status" value="1"/>
</dbReference>
<dbReference type="Pfam" id="PF00800">
    <property type="entry name" value="PDT"/>
    <property type="match status" value="1"/>
</dbReference>
<dbReference type="NCBIfam" id="NF008865">
    <property type="entry name" value="PRK11898.1"/>
    <property type="match status" value="1"/>
</dbReference>
<dbReference type="RefSeq" id="WP_104423337.1">
    <property type="nucleotide sequence ID" value="NZ_PTIY01000005.1"/>
</dbReference>
<dbReference type="InterPro" id="IPR045865">
    <property type="entry name" value="ACT-like_dom_sf"/>
</dbReference>
<feature type="domain" description="Chorismate mutase" evidence="20">
    <location>
        <begin position="1"/>
        <end position="93"/>
    </location>
</feature>
<comment type="pathway">
    <text evidence="4">Amino-acid biosynthesis; L-phenylalanine biosynthesis; phenylpyruvate from prephenate: step 1/1.</text>
</comment>
<keyword evidence="11" id="KW-0057">Aromatic amino acid biosynthesis</keyword>
<dbReference type="SUPFAM" id="SSF53850">
    <property type="entry name" value="Periplasmic binding protein-like II"/>
    <property type="match status" value="1"/>
</dbReference>
<keyword evidence="12" id="KW-0584">Phenylalanine biosynthesis</keyword>
<dbReference type="EC" id="4.2.1.51" evidence="7"/>
<evidence type="ECO:0000256" key="4">
    <source>
        <dbReference type="ARBA" id="ARBA00004741"/>
    </source>
</evidence>
<evidence type="ECO:0000259" key="20">
    <source>
        <dbReference type="PROSITE" id="PS51168"/>
    </source>
</evidence>
<protein>
    <recommendedName>
        <fullName evidence="8">Bifunctional chorismate mutase/prephenate dehydratase</fullName>
        <ecNumber evidence="7">4.2.1.51</ecNumber>
        <ecNumber evidence="6">5.4.99.5</ecNumber>
    </recommendedName>
    <alternativeName>
        <fullName evidence="17">Chorismate mutase-prephenate dehydratase</fullName>
    </alternativeName>
    <alternativeName>
        <fullName evidence="16">p-protein</fullName>
    </alternativeName>
</protein>
<dbReference type="CDD" id="cd13630">
    <property type="entry name" value="PBP2_PDT_1"/>
    <property type="match status" value="1"/>
</dbReference>
<dbReference type="InterPro" id="IPR002912">
    <property type="entry name" value="ACT_dom"/>
</dbReference>
<evidence type="ECO:0000313" key="24">
    <source>
        <dbReference type="Proteomes" id="UP000238071"/>
    </source>
</evidence>
<dbReference type="CDD" id="cd04905">
    <property type="entry name" value="ACT_CM-PDT"/>
    <property type="match status" value="1"/>
</dbReference>
<gene>
    <name evidence="23" type="ORF">B0F88_10558</name>
</gene>